<keyword evidence="1" id="KW-0472">Membrane</keyword>
<dbReference type="AlphaFoldDB" id="A0A9P8PSC8"/>
<comment type="caution">
    <text evidence="2">The sequence shown here is derived from an EMBL/GenBank/DDBJ whole genome shotgun (WGS) entry which is preliminary data.</text>
</comment>
<reference evidence="2" key="2">
    <citation type="submission" date="2021-01" db="EMBL/GenBank/DDBJ databases">
        <authorList>
            <person name="Schikora-Tamarit M.A."/>
        </authorList>
    </citation>
    <scope>NUCLEOTIDE SEQUENCE</scope>
    <source>
        <strain evidence="2">CBS2887</strain>
    </source>
</reference>
<sequence length="147" mass="16849">MVKISIRFKTMNRGHWPPRLDRVFRVVMYVPPIVGSAILFQIGGSFIGLEPDLGDQMDQDKLLDVGEFQHLEHGLVHSDEGLEMGLSVFSREQFSLGFDTFLQMGRLFLCEQNHTDGNNDEPNPPEHQILIQRDRGVIQWRGSQVFV</sequence>
<evidence type="ECO:0000313" key="2">
    <source>
        <dbReference type="EMBL" id="KAH3677257.1"/>
    </source>
</evidence>
<dbReference type="Proteomes" id="UP000774326">
    <property type="component" value="Unassembled WGS sequence"/>
</dbReference>
<feature type="transmembrane region" description="Helical" evidence="1">
    <location>
        <begin position="26"/>
        <end position="49"/>
    </location>
</feature>
<gene>
    <name evidence="2" type="ORF">WICPIJ_009009</name>
</gene>
<dbReference type="EMBL" id="JAEUBG010005177">
    <property type="protein sequence ID" value="KAH3677257.1"/>
    <property type="molecule type" value="Genomic_DNA"/>
</dbReference>
<accession>A0A9P8PSC8</accession>
<keyword evidence="1" id="KW-1133">Transmembrane helix</keyword>
<keyword evidence="1" id="KW-0812">Transmembrane</keyword>
<keyword evidence="3" id="KW-1185">Reference proteome</keyword>
<evidence type="ECO:0000256" key="1">
    <source>
        <dbReference type="SAM" id="Phobius"/>
    </source>
</evidence>
<proteinExistence type="predicted"/>
<organism evidence="2 3">
    <name type="scientific">Wickerhamomyces pijperi</name>
    <name type="common">Yeast</name>
    <name type="synonym">Pichia pijperi</name>
    <dbReference type="NCBI Taxonomy" id="599730"/>
    <lineage>
        <taxon>Eukaryota</taxon>
        <taxon>Fungi</taxon>
        <taxon>Dikarya</taxon>
        <taxon>Ascomycota</taxon>
        <taxon>Saccharomycotina</taxon>
        <taxon>Saccharomycetes</taxon>
        <taxon>Phaffomycetales</taxon>
        <taxon>Wickerhamomycetaceae</taxon>
        <taxon>Wickerhamomyces</taxon>
    </lineage>
</organism>
<reference evidence="2" key="1">
    <citation type="journal article" date="2021" name="Open Biol.">
        <title>Shared evolutionary footprints suggest mitochondrial oxidative damage underlies multiple complex I losses in fungi.</title>
        <authorList>
            <person name="Schikora-Tamarit M.A."/>
            <person name="Marcet-Houben M."/>
            <person name="Nosek J."/>
            <person name="Gabaldon T."/>
        </authorList>
    </citation>
    <scope>NUCLEOTIDE SEQUENCE</scope>
    <source>
        <strain evidence="2">CBS2887</strain>
    </source>
</reference>
<name>A0A9P8PSC8_WICPI</name>
<protein>
    <submittedName>
        <fullName evidence="2">Uncharacterized protein</fullName>
    </submittedName>
</protein>
<evidence type="ECO:0000313" key="3">
    <source>
        <dbReference type="Proteomes" id="UP000774326"/>
    </source>
</evidence>